<comment type="caution">
    <text evidence="2">The sequence shown here is derived from an EMBL/GenBank/DDBJ whole genome shotgun (WGS) entry which is preliminary data.</text>
</comment>
<dbReference type="PANTHER" id="PTHR45786:SF66">
    <property type="entry name" value="HOOK MOTIF PROTEIN, PUTATIVE-RELATED"/>
    <property type="match status" value="1"/>
</dbReference>
<feature type="compositionally biased region" description="Polar residues" evidence="1">
    <location>
        <begin position="30"/>
        <end position="49"/>
    </location>
</feature>
<sequence>MLHNQVWLKTFNISSLGGNLETRFANATSHLPTMSTSKPSTPLDSTSRNPKCAKQKRKVPDLNLDFDANSDNSTSSQSESEDNYMDYSTASSSDEEDQHPTNNDNNVQDEGYSDIGDPNWDCNACGAAMWYQERKGRGPPTIWIQGQTCHRMGSLLPLPGQSPKFAQLYIYDTDNEINNRMQGFSTTNDISTNCAKIEGNSKGFRMARDRLEENHSNDLRLKLLFERTTDGRIYNQPTFSEVSAPIVGDVDYASCRDIILERQSVDLKELMSFIRLI</sequence>
<keyword evidence="2" id="KW-0547">Nucleotide-binding</keyword>
<dbReference type="GO" id="GO:0004386">
    <property type="term" value="F:helicase activity"/>
    <property type="evidence" value="ECO:0007669"/>
    <property type="project" value="UniProtKB-KW"/>
</dbReference>
<dbReference type="EMBL" id="ASHM01000248">
    <property type="protein sequence ID" value="PNY04258.1"/>
    <property type="molecule type" value="Genomic_DNA"/>
</dbReference>
<name>A0A2K3NMI7_TRIPR</name>
<feature type="compositionally biased region" description="Low complexity" evidence="1">
    <location>
        <begin position="69"/>
        <end position="78"/>
    </location>
</feature>
<keyword evidence="2" id="KW-0378">Hydrolase</keyword>
<evidence type="ECO:0000256" key="1">
    <source>
        <dbReference type="SAM" id="MobiDB-lite"/>
    </source>
</evidence>
<keyword evidence="2" id="KW-0347">Helicase</keyword>
<gene>
    <name evidence="2" type="ORF">L195_g000674</name>
</gene>
<feature type="region of interest" description="Disordered" evidence="1">
    <location>
        <begin position="30"/>
        <end position="114"/>
    </location>
</feature>
<reference evidence="2 3" key="1">
    <citation type="journal article" date="2014" name="Am. J. Bot.">
        <title>Genome assembly and annotation for red clover (Trifolium pratense; Fabaceae).</title>
        <authorList>
            <person name="Istvanek J."/>
            <person name="Jaros M."/>
            <person name="Krenek A."/>
            <person name="Repkova J."/>
        </authorList>
    </citation>
    <scope>NUCLEOTIDE SEQUENCE [LARGE SCALE GENOMIC DNA]</scope>
    <source>
        <strain evidence="3">cv. Tatra</strain>
        <tissue evidence="2">Young leaves</tissue>
    </source>
</reference>
<accession>A0A2K3NMI7</accession>
<dbReference type="PANTHER" id="PTHR45786">
    <property type="entry name" value="DNA BINDING PROTEIN-LIKE"/>
    <property type="match status" value="1"/>
</dbReference>
<dbReference type="STRING" id="57577.A0A2K3NMI7"/>
<dbReference type="Proteomes" id="UP000236291">
    <property type="component" value="Unassembled WGS sequence"/>
</dbReference>
<evidence type="ECO:0000313" key="2">
    <source>
        <dbReference type="EMBL" id="PNY04258.1"/>
    </source>
</evidence>
<proteinExistence type="predicted"/>
<evidence type="ECO:0000313" key="3">
    <source>
        <dbReference type="Proteomes" id="UP000236291"/>
    </source>
</evidence>
<organism evidence="2 3">
    <name type="scientific">Trifolium pratense</name>
    <name type="common">Red clover</name>
    <dbReference type="NCBI Taxonomy" id="57577"/>
    <lineage>
        <taxon>Eukaryota</taxon>
        <taxon>Viridiplantae</taxon>
        <taxon>Streptophyta</taxon>
        <taxon>Embryophyta</taxon>
        <taxon>Tracheophyta</taxon>
        <taxon>Spermatophyta</taxon>
        <taxon>Magnoliopsida</taxon>
        <taxon>eudicotyledons</taxon>
        <taxon>Gunneridae</taxon>
        <taxon>Pentapetalae</taxon>
        <taxon>rosids</taxon>
        <taxon>fabids</taxon>
        <taxon>Fabales</taxon>
        <taxon>Fabaceae</taxon>
        <taxon>Papilionoideae</taxon>
        <taxon>50 kb inversion clade</taxon>
        <taxon>NPAAA clade</taxon>
        <taxon>Hologalegina</taxon>
        <taxon>IRL clade</taxon>
        <taxon>Trifolieae</taxon>
        <taxon>Trifolium</taxon>
    </lineage>
</organism>
<reference evidence="2 3" key="2">
    <citation type="journal article" date="2017" name="Front. Plant Sci.">
        <title>Gene Classification and Mining of Molecular Markers Useful in Red Clover (Trifolium pratense) Breeding.</title>
        <authorList>
            <person name="Istvanek J."/>
            <person name="Dluhosova J."/>
            <person name="Dluhos P."/>
            <person name="Patkova L."/>
            <person name="Nedelnik J."/>
            <person name="Repkova J."/>
        </authorList>
    </citation>
    <scope>NUCLEOTIDE SEQUENCE [LARGE SCALE GENOMIC DNA]</scope>
    <source>
        <strain evidence="3">cv. Tatra</strain>
        <tissue evidence="2">Young leaves</tissue>
    </source>
</reference>
<keyword evidence="2" id="KW-0067">ATP-binding</keyword>
<dbReference type="AlphaFoldDB" id="A0A2K3NMI7"/>
<protein>
    <submittedName>
        <fullName evidence="2">Helicase-like protein</fullName>
    </submittedName>
</protein>